<reference evidence="9" key="1">
    <citation type="submission" date="2023-07" db="EMBL/GenBank/DDBJ databases">
        <title>Sequencing the genomes of 1000 actinobacteria strains.</title>
        <authorList>
            <person name="Klenk H.-P."/>
        </authorList>
    </citation>
    <scope>NUCLEOTIDE SEQUENCE</scope>
    <source>
        <strain evidence="9">DSM 45977</strain>
    </source>
</reference>
<evidence type="ECO:0000256" key="3">
    <source>
        <dbReference type="ARBA" id="ARBA00022475"/>
    </source>
</evidence>
<proteinExistence type="inferred from homology"/>
<feature type="transmembrane region" description="Helical" evidence="7">
    <location>
        <begin position="221"/>
        <end position="244"/>
    </location>
</feature>
<evidence type="ECO:0000256" key="5">
    <source>
        <dbReference type="ARBA" id="ARBA00022989"/>
    </source>
</evidence>
<feature type="domain" description="SSD" evidence="8">
    <location>
        <begin position="614"/>
        <end position="743"/>
    </location>
</feature>
<evidence type="ECO:0000259" key="8">
    <source>
        <dbReference type="PROSITE" id="PS50156"/>
    </source>
</evidence>
<keyword evidence="10" id="KW-1185">Reference proteome</keyword>
<feature type="transmembrane region" description="Helical" evidence="7">
    <location>
        <begin position="585"/>
        <end position="604"/>
    </location>
</feature>
<evidence type="ECO:0000256" key="1">
    <source>
        <dbReference type="ARBA" id="ARBA00004651"/>
    </source>
</evidence>
<name>A0AAE3ZBC2_9ACTN</name>
<dbReference type="GO" id="GO:0005886">
    <property type="term" value="C:plasma membrane"/>
    <property type="evidence" value="ECO:0007669"/>
    <property type="project" value="UniProtKB-SubCell"/>
</dbReference>
<gene>
    <name evidence="9" type="ORF">JOF55_000707</name>
</gene>
<comment type="similarity">
    <text evidence="2">Belongs to the resistance-nodulation-cell division (RND) (TC 2.A.6) family. MmpL subfamily.</text>
</comment>
<feature type="transmembrane region" description="Helical" evidence="7">
    <location>
        <begin position="641"/>
        <end position="665"/>
    </location>
</feature>
<protein>
    <submittedName>
        <fullName evidence="9">RND superfamily putative drug exporter</fullName>
    </submittedName>
</protein>
<dbReference type="Gene3D" id="1.20.1640.10">
    <property type="entry name" value="Multidrug efflux transporter AcrB transmembrane domain"/>
    <property type="match status" value="2"/>
</dbReference>
<dbReference type="PANTHER" id="PTHR33406:SF6">
    <property type="entry name" value="MEMBRANE PROTEIN YDGH-RELATED"/>
    <property type="match status" value="1"/>
</dbReference>
<feature type="transmembrane region" description="Helical" evidence="7">
    <location>
        <begin position="256"/>
        <end position="276"/>
    </location>
</feature>
<feature type="transmembrane region" description="Helical" evidence="7">
    <location>
        <begin position="394"/>
        <end position="412"/>
    </location>
</feature>
<accession>A0AAE3ZBC2</accession>
<evidence type="ECO:0000256" key="2">
    <source>
        <dbReference type="ARBA" id="ARBA00010157"/>
    </source>
</evidence>
<feature type="transmembrane region" description="Helical" evidence="7">
    <location>
        <begin position="718"/>
        <end position="744"/>
    </location>
</feature>
<keyword evidence="6 7" id="KW-0472">Membrane</keyword>
<dbReference type="RefSeq" id="WP_310269434.1">
    <property type="nucleotide sequence ID" value="NZ_JAVDXW010000001.1"/>
</dbReference>
<keyword evidence="4 7" id="KW-0812">Transmembrane</keyword>
<organism evidence="9 10">
    <name type="scientific">Haloactinomyces albus</name>
    <dbReference type="NCBI Taxonomy" id="1352928"/>
    <lineage>
        <taxon>Bacteria</taxon>
        <taxon>Bacillati</taxon>
        <taxon>Actinomycetota</taxon>
        <taxon>Actinomycetes</taxon>
        <taxon>Actinopolysporales</taxon>
        <taxon>Actinopolysporaceae</taxon>
        <taxon>Haloactinomyces</taxon>
    </lineage>
</organism>
<keyword evidence="5 7" id="KW-1133">Transmembrane helix</keyword>
<dbReference type="Proteomes" id="UP001180845">
    <property type="component" value="Unassembled WGS sequence"/>
</dbReference>
<feature type="transmembrane region" description="Helical" evidence="7">
    <location>
        <begin position="297"/>
        <end position="318"/>
    </location>
</feature>
<dbReference type="InterPro" id="IPR000731">
    <property type="entry name" value="SSD"/>
</dbReference>
<dbReference type="PROSITE" id="PS50156">
    <property type="entry name" value="SSD"/>
    <property type="match status" value="1"/>
</dbReference>
<evidence type="ECO:0000256" key="7">
    <source>
        <dbReference type="SAM" id="Phobius"/>
    </source>
</evidence>
<feature type="transmembrane region" description="Helical" evidence="7">
    <location>
        <begin position="195"/>
        <end position="214"/>
    </location>
</feature>
<dbReference type="PANTHER" id="PTHR33406">
    <property type="entry name" value="MEMBRANE PROTEIN MJ1562-RELATED"/>
    <property type="match status" value="1"/>
</dbReference>
<dbReference type="Pfam" id="PF03176">
    <property type="entry name" value="MMPL"/>
    <property type="match status" value="2"/>
</dbReference>
<feature type="transmembrane region" description="Helical" evidence="7">
    <location>
        <begin position="691"/>
        <end position="712"/>
    </location>
</feature>
<evidence type="ECO:0000313" key="10">
    <source>
        <dbReference type="Proteomes" id="UP001180845"/>
    </source>
</evidence>
<evidence type="ECO:0000256" key="4">
    <source>
        <dbReference type="ARBA" id="ARBA00022692"/>
    </source>
</evidence>
<feature type="transmembrane region" description="Helical" evidence="7">
    <location>
        <begin position="611"/>
        <end position="635"/>
    </location>
</feature>
<evidence type="ECO:0000256" key="6">
    <source>
        <dbReference type="ARBA" id="ARBA00023136"/>
    </source>
</evidence>
<dbReference type="SUPFAM" id="SSF82866">
    <property type="entry name" value="Multidrug efflux transporter AcrB transmembrane domain"/>
    <property type="match status" value="2"/>
</dbReference>
<dbReference type="EMBL" id="JAVDXW010000001">
    <property type="protein sequence ID" value="MDR7300526.1"/>
    <property type="molecule type" value="Genomic_DNA"/>
</dbReference>
<keyword evidence="3" id="KW-1003">Cell membrane</keyword>
<dbReference type="AlphaFoldDB" id="A0AAE3ZBC2"/>
<feature type="transmembrane region" description="Helical" evidence="7">
    <location>
        <begin position="330"/>
        <end position="357"/>
    </location>
</feature>
<dbReference type="InterPro" id="IPR050545">
    <property type="entry name" value="Mycobact_MmpL"/>
</dbReference>
<feature type="transmembrane region" description="Helical" evidence="7">
    <location>
        <begin position="24"/>
        <end position="45"/>
    </location>
</feature>
<comment type="subcellular location">
    <subcellularLocation>
        <location evidence="1">Cell membrane</location>
        <topology evidence="1">Multi-pass membrane protein</topology>
    </subcellularLocation>
</comment>
<comment type="caution">
    <text evidence="9">The sequence shown here is derived from an EMBL/GenBank/DDBJ whole genome shotgun (WGS) entry which is preliminary data.</text>
</comment>
<dbReference type="InterPro" id="IPR004869">
    <property type="entry name" value="MMPL_dom"/>
</dbReference>
<sequence length="768" mass="81019">MSSRPNRRGVLTEAYASLVVRGRWLLLALVGAMVWAALSFLPALASTGHGLSAVIGANRSALATQAQVIRRFGLPLLAHTAVVQRDPQGLDPRVLARAVQRARTVNESTLHGNSSGTLLFAAPVPNSPKVFPGPNERITTLVTYLFVDPTATPTVQYRAAQDYAARIDHPDDPLLGVSGTIPLRLEQVRLIQRNLLWVEIATVSVIALIVGVNFRSVVAPLITLLTAGIAYFLAVRMVAFGAMLLNSTVPAILEPILVALVLGVTTDYSIFFLSGLRRRLRQGHGSRAATRGTIVEYLPIVLVAGLTVTAGVLVLLVAQTGLFRAFGPGLAVTVATTLVVSVLLVPALLAVLGRWVFWPSRLSRGTSPEEEPSRPPSAPGGGWWIRLLTRRGPAAVVAVVVVGMLVPATLPLQRLRESVLPMSSIPADNSVREAWRGAAAGFAPGILSPTEVIVTGSGVADRTDELARLRRELAARPGVAAVFGPTGELPERPEVAAVPGPIDPGLPEPLRERTGLFLAPGGDAARFLVIFDADPLGALAINHLDTLKRRMPGLLAAAGLSRTSVSYTGDTALALELVNSARGDYIRVALAIALVDLLLLVLFLRALVAPLYLLAASFLALAASLGLTVLLFQQFLGQTGLIFFIPFAVGVLLVSLGADYLIFLVGDVRDAAGTRSLSEALAVAVPRSTRAISAAGITLAASFGVVALVPVVSFRELAFAMAVGVLIDSFVVRPLLVPALITLVGRIGGWPGGRLRAHPAHQRDEESK</sequence>
<evidence type="ECO:0000313" key="9">
    <source>
        <dbReference type="EMBL" id="MDR7300526.1"/>
    </source>
</evidence>